<sequence>MPALRRLLLLLLLLLGVLVDGDGKTEYPETVVLPLRRGGAAASVHELLRSDRLRQRTIRQRLIRRGALDISPSIAGAAAAEEESFGMPMTSGAYAGTGQYFVRFLLGTPARPFLLVVDTGSDLTWAKCRLRGRRRRHRVFHPASSKTFRIIPCAAEMCKNDLPFSLSACPTPTSPCRYDYKYSDDSSAQGVYANESATVILAGRRRAKLRGLVVGCTATFSGASFWAADGVLGLGNSGSSFAARAAASFGGGFSYCLVDHLSLRNASSFLRFGPARPPAAAPVHETPLVLDLQPFYGVGIMGISVDGKILAIPAIVWDFASGGGTIVDSGTSLTLLAEPAYGLVVGALSRRLTWAPRVSMDPFEFCYNWTAATAEEKAGPVPAMVVHLAGGARLDPPAKSYLIDVADGVKCLGIQPSPWPGVSTLGNILQQEHMWEFDVENQRLRFSRSTCQAN</sequence>
<evidence type="ECO:0000313" key="10">
    <source>
        <dbReference type="Proteomes" id="UP000734854"/>
    </source>
</evidence>
<keyword evidence="2" id="KW-0645">Protease</keyword>
<keyword evidence="5" id="KW-0325">Glycoprotein</keyword>
<reference evidence="9 10" key="1">
    <citation type="submission" date="2020-08" db="EMBL/GenBank/DDBJ databases">
        <title>Plant Genome Project.</title>
        <authorList>
            <person name="Zhang R.-G."/>
        </authorList>
    </citation>
    <scope>NUCLEOTIDE SEQUENCE [LARGE SCALE GENOMIC DNA]</scope>
    <source>
        <tissue evidence="9">Rhizome</tissue>
    </source>
</reference>
<dbReference type="InterPro" id="IPR032861">
    <property type="entry name" value="TAXi_N"/>
</dbReference>
<evidence type="ECO:0000256" key="1">
    <source>
        <dbReference type="ARBA" id="ARBA00007447"/>
    </source>
</evidence>
<comment type="caution">
    <text evidence="9">The sequence shown here is derived from an EMBL/GenBank/DDBJ whole genome shotgun (WGS) entry which is preliminary data.</text>
</comment>
<dbReference type="PANTHER" id="PTHR47967:SF69">
    <property type="entry name" value="ASPARTIC PROTEINASE NANA, CHLOROPLAST"/>
    <property type="match status" value="1"/>
</dbReference>
<dbReference type="InterPro" id="IPR021109">
    <property type="entry name" value="Peptidase_aspartic_dom_sf"/>
</dbReference>
<dbReference type="InterPro" id="IPR033121">
    <property type="entry name" value="PEPTIDASE_A1"/>
</dbReference>
<dbReference type="InterPro" id="IPR032799">
    <property type="entry name" value="TAXi_C"/>
</dbReference>
<feature type="signal peptide" evidence="7">
    <location>
        <begin position="1"/>
        <end position="23"/>
    </location>
</feature>
<dbReference type="Gene3D" id="2.40.70.10">
    <property type="entry name" value="Acid Proteases"/>
    <property type="match status" value="2"/>
</dbReference>
<evidence type="ECO:0000259" key="8">
    <source>
        <dbReference type="PROSITE" id="PS51767"/>
    </source>
</evidence>
<comment type="similarity">
    <text evidence="1">Belongs to the peptidase A1 family.</text>
</comment>
<dbReference type="PROSITE" id="PS51767">
    <property type="entry name" value="PEPTIDASE_A1"/>
    <property type="match status" value="1"/>
</dbReference>
<dbReference type="AlphaFoldDB" id="A0A8J5KF50"/>
<dbReference type="InterPro" id="IPR001461">
    <property type="entry name" value="Aspartic_peptidase_A1"/>
</dbReference>
<dbReference type="Proteomes" id="UP000734854">
    <property type="component" value="Unassembled WGS sequence"/>
</dbReference>
<gene>
    <name evidence="9" type="ORF">ZIOFF_062168</name>
</gene>
<dbReference type="InterPro" id="IPR051708">
    <property type="entry name" value="Plant_Aspart_Prot_A1"/>
</dbReference>
<dbReference type="FunFam" id="2.40.70.10:FF:000033">
    <property type="entry name" value="Aspartyl protease family protein"/>
    <property type="match status" value="1"/>
</dbReference>
<name>A0A8J5KF50_ZINOF</name>
<evidence type="ECO:0000313" key="9">
    <source>
        <dbReference type="EMBL" id="KAG6478724.1"/>
    </source>
</evidence>
<accession>A0A8J5KF50</accession>
<feature type="active site" evidence="6">
    <location>
        <position position="118"/>
    </location>
</feature>
<feature type="active site" evidence="6">
    <location>
        <position position="328"/>
    </location>
</feature>
<dbReference type="GO" id="GO:0006508">
    <property type="term" value="P:proteolysis"/>
    <property type="evidence" value="ECO:0007669"/>
    <property type="project" value="UniProtKB-KW"/>
</dbReference>
<dbReference type="Pfam" id="PF14543">
    <property type="entry name" value="TAXi_N"/>
    <property type="match status" value="1"/>
</dbReference>
<evidence type="ECO:0000256" key="4">
    <source>
        <dbReference type="ARBA" id="ARBA00022801"/>
    </source>
</evidence>
<dbReference type="EMBL" id="JACMSC010000017">
    <property type="protein sequence ID" value="KAG6478724.1"/>
    <property type="molecule type" value="Genomic_DNA"/>
</dbReference>
<evidence type="ECO:0000256" key="6">
    <source>
        <dbReference type="PIRSR" id="PIRSR601461-1"/>
    </source>
</evidence>
<dbReference type="GO" id="GO:0004190">
    <property type="term" value="F:aspartic-type endopeptidase activity"/>
    <property type="evidence" value="ECO:0007669"/>
    <property type="project" value="UniProtKB-KW"/>
</dbReference>
<organism evidence="9 10">
    <name type="scientific">Zingiber officinale</name>
    <name type="common">Ginger</name>
    <name type="synonym">Amomum zingiber</name>
    <dbReference type="NCBI Taxonomy" id="94328"/>
    <lineage>
        <taxon>Eukaryota</taxon>
        <taxon>Viridiplantae</taxon>
        <taxon>Streptophyta</taxon>
        <taxon>Embryophyta</taxon>
        <taxon>Tracheophyta</taxon>
        <taxon>Spermatophyta</taxon>
        <taxon>Magnoliopsida</taxon>
        <taxon>Liliopsida</taxon>
        <taxon>Zingiberales</taxon>
        <taxon>Zingiberaceae</taxon>
        <taxon>Zingiber</taxon>
    </lineage>
</organism>
<evidence type="ECO:0000256" key="3">
    <source>
        <dbReference type="ARBA" id="ARBA00022750"/>
    </source>
</evidence>
<dbReference type="CDD" id="cd05476">
    <property type="entry name" value="pepsin_A_like_plant"/>
    <property type="match status" value="1"/>
</dbReference>
<dbReference type="Pfam" id="PF14541">
    <property type="entry name" value="TAXi_C"/>
    <property type="match status" value="1"/>
</dbReference>
<feature type="domain" description="Peptidase A1" evidence="8">
    <location>
        <begin position="100"/>
        <end position="447"/>
    </location>
</feature>
<protein>
    <recommendedName>
        <fullName evidence="8">Peptidase A1 domain-containing protein</fullName>
    </recommendedName>
</protein>
<keyword evidence="3" id="KW-0064">Aspartyl protease</keyword>
<keyword evidence="7" id="KW-0732">Signal</keyword>
<evidence type="ECO:0000256" key="7">
    <source>
        <dbReference type="SAM" id="SignalP"/>
    </source>
</evidence>
<dbReference type="InterPro" id="IPR034161">
    <property type="entry name" value="Pepsin-like_plant"/>
</dbReference>
<dbReference type="PRINTS" id="PR00792">
    <property type="entry name" value="PEPSIN"/>
</dbReference>
<proteinExistence type="inferred from homology"/>
<evidence type="ECO:0000256" key="5">
    <source>
        <dbReference type="ARBA" id="ARBA00023180"/>
    </source>
</evidence>
<dbReference type="SUPFAM" id="SSF50630">
    <property type="entry name" value="Acid proteases"/>
    <property type="match status" value="1"/>
</dbReference>
<evidence type="ECO:0000256" key="2">
    <source>
        <dbReference type="ARBA" id="ARBA00022670"/>
    </source>
</evidence>
<feature type="chain" id="PRO_5035316516" description="Peptidase A1 domain-containing protein" evidence="7">
    <location>
        <begin position="24"/>
        <end position="454"/>
    </location>
</feature>
<dbReference type="PANTHER" id="PTHR47967">
    <property type="entry name" value="OS07G0603500 PROTEIN-RELATED"/>
    <property type="match status" value="1"/>
</dbReference>
<keyword evidence="10" id="KW-1185">Reference proteome</keyword>
<keyword evidence="4" id="KW-0378">Hydrolase</keyword>